<dbReference type="Pfam" id="PF00126">
    <property type="entry name" value="HTH_1"/>
    <property type="match status" value="1"/>
</dbReference>
<dbReference type="Gene3D" id="1.10.10.10">
    <property type="entry name" value="Winged helix-like DNA-binding domain superfamily/Winged helix DNA-binding domain"/>
    <property type="match status" value="1"/>
</dbReference>
<evidence type="ECO:0000256" key="3">
    <source>
        <dbReference type="ARBA" id="ARBA00023125"/>
    </source>
</evidence>
<evidence type="ECO:0000313" key="6">
    <source>
        <dbReference type="EMBL" id="NVK80534.1"/>
    </source>
</evidence>
<dbReference type="Proteomes" id="UP000587462">
    <property type="component" value="Unassembled WGS sequence"/>
</dbReference>
<proteinExistence type="inferred from homology"/>
<dbReference type="PANTHER" id="PTHR30346">
    <property type="entry name" value="TRANSCRIPTIONAL DUAL REGULATOR HCAR-RELATED"/>
    <property type="match status" value="1"/>
</dbReference>
<dbReference type="AlphaFoldDB" id="A0A7Y7E9I5"/>
<evidence type="ECO:0000256" key="4">
    <source>
        <dbReference type="ARBA" id="ARBA00023163"/>
    </source>
</evidence>
<protein>
    <submittedName>
        <fullName evidence="6">LysR family transcriptional regulator</fullName>
    </submittedName>
</protein>
<gene>
    <name evidence="6" type="ORF">HG542_23150</name>
</gene>
<dbReference type="SUPFAM" id="SSF46785">
    <property type="entry name" value="Winged helix' DNA-binding domain"/>
    <property type="match status" value="1"/>
</dbReference>
<evidence type="ECO:0000259" key="5">
    <source>
        <dbReference type="PROSITE" id="PS50931"/>
    </source>
</evidence>
<reference evidence="6 7" key="1">
    <citation type="submission" date="2020-04" db="EMBL/GenBank/DDBJ databases">
        <title>Draft Genome Sequence of Streptomyces morookaense DSM 40503, an 8-azaguanine-producing strain.</title>
        <authorList>
            <person name="Qi J."/>
            <person name="Gao J.-M."/>
        </authorList>
    </citation>
    <scope>NUCLEOTIDE SEQUENCE [LARGE SCALE GENOMIC DNA]</scope>
    <source>
        <strain evidence="6 7">DSM 40503</strain>
    </source>
</reference>
<dbReference type="InterPro" id="IPR036388">
    <property type="entry name" value="WH-like_DNA-bd_sf"/>
</dbReference>
<feature type="domain" description="HTH lysR-type" evidence="5">
    <location>
        <begin position="14"/>
        <end position="71"/>
    </location>
</feature>
<dbReference type="EMBL" id="JABBXF010000056">
    <property type="protein sequence ID" value="NVK80534.1"/>
    <property type="molecule type" value="Genomic_DNA"/>
</dbReference>
<dbReference type="GO" id="GO:0003677">
    <property type="term" value="F:DNA binding"/>
    <property type="evidence" value="ECO:0007669"/>
    <property type="project" value="UniProtKB-KW"/>
</dbReference>
<keyword evidence="3" id="KW-0238">DNA-binding</keyword>
<evidence type="ECO:0000256" key="2">
    <source>
        <dbReference type="ARBA" id="ARBA00023015"/>
    </source>
</evidence>
<dbReference type="InterPro" id="IPR005119">
    <property type="entry name" value="LysR_subst-bd"/>
</dbReference>
<accession>A0A7Y7E9I5</accession>
<keyword evidence="7" id="KW-1185">Reference proteome</keyword>
<dbReference type="PRINTS" id="PR00039">
    <property type="entry name" value="HTHLYSR"/>
</dbReference>
<organism evidence="6 7">
    <name type="scientific">Streptomyces morookaense</name>
    <name type="common">Streptoverticillium morookaense</name>
    <dbReference type="NCBI Taxonomy" id="1970"/>
    <lineage>
        <taxon>Bacteria</taxon>
        <taxon>Bacillati</taxon>
        <taxon>Actinomycetota</taxon>
        <taxon>Actinomycetes</taxon>
        <taxon>Kitasatosporales</taxon>
        <taxon>Streptomycetaceae</taxon>
        <taxon>Streptomyces</taxon>
    </lineage>
</organism>
<evidence type="ECO:0000313" key="7">
    <source>
        <dbReference type="Proteomes" id="UP000587462"/>
    </source>
</evidence>
<dbReference type="InterPro" id="IPR036390">
    <property type="entry name" value="WH_DNA-bd_sf"/>
</dbReference>
<dbReference type="GO" id="GO:0032993">
    <property type="term" value="C:protein-DNA complex"/>
    <property type="evidence" value="ECO:0007669"/>
    <property type="project" value="TreeGrafter"/>
</dbReference>
<sequence>MPSPAHLCSGRMDVELRHLRAFLAVARHLSFSRAASELRMTQPSLSRSVQRLEAALGTRLVHRTSRNVTLTPAGQYAQERLGRQLPALDSTLNGIRDSGTIRLGFAWLLPDPWTQRAVVRFENATRGTVEPVRHDDPAAAVDLGEVDVAVIRGAPPGGNATAVPFLRERRVAAVSTSSPLAARDRLGWDEFRNWPLVVNTVSGSTTPADWADGQAPDDVVPCGNFDEWLELVAAGRGVGVVPDSAVRRSPHSWIRFLPIDDAPPIPVRIVYSPGSRHPLLRAFVEAAMAERPCRAPGTG</sequence>
<dbReference type="FunFam" id="1.10.10.10:FF:000001">
    <property type="entry name" value="LysR family transcriptional regulator"/>
    <property type="match status" value="1"/>
</dbReference>
<dbReference type="InterPro" id="IPR000847">
    <property type="entry name" value="LysR_HTH_N"/>
</dbReference>
<comment type="similarity">
    <text evidence="1">Belongs to the LysR transcriptional regulatory family.</text>
</comment>
<dbReference type="GO" id="GO:0003700">
    <property type="term" value="F:DNA-binding transcription factor activity"/>
    <property type="evidence" value="ECO:0007669"/>
    <property type="project" value="InterPro"/>
</dbReference>
<dbReference type="SUPFAM" id="SSF53850">
    <property type="entry name" value="Periplasmic binding protein-like II"/>
    <property type="match status" value="1"/>
</dbReference>
<name>A0A7Y7E9I5_STRMO</name>
<dbReference type="Pfam" id="PF03466">
    <property type="entry name" value="LysR_substrate"/>
    <property type="match status" value="1"/>
</dbReference>
<evidence type="ECO:0000256" key="1">
    <source>
        <dbReference type="ARBA" id="ARBA00009437"/>
    </source>
</evidence>
<comment type="caution">
    <text evidence="6">The sequence shown here is derived from an EMBL/GenBank/DDBJ whole genome shotgun (WGS) entry which is preliminary data.</text>
</comment>
<dbReference type="Gene3D" id="3.40.190.10">
    <property type="entry name" value="Periplasmic binding protein-like II"/>
    <property type="match status" value="2"/>
</dbReference>
<keyword evidence="4" id="KW-0804">Transcription</keyword>
<keyword evidence="2" id="KW-0805">Transcription regulation</keyword>
<dbReference type="PANTHER" id="PTHR30346:SF28">
    <property type="entry name" value="HTH-TYPE TRANSCRIPTIONAL REGULATOR CYNR"/>
    <property type="match status" value="1"/>
</dbReference>
<dbReference type="PROSITE" id="PS50931">
    <property type="entry name" value="HTH_LYSR"/>
    <property type="match status" value="1"/>
</dbReference>